<evidence type="ECO:0000256" key="6">
    <source>
        <dbReference type="ARBA" id="ARBA00035136"/>
    </source>
</evidence>
<evidence type="ECO:0000256" key="4">
    <source>
        <dbReference type="ARBA" id="ARBA00022980"/>
    </source>
</evidence>
<dbReference type="GO" id="GO:0015935">
    <property type="term" value="C:small ribosomal subunit"/>
    <property type="evidence" value="ECO:0007669"/>
    <property type="project" value="TreeGrafter"/>
</dbReference>
<dbReference type="PANTHER" id="PTHR33398:SF1">
    <property type="entry name" value="SMALL RIBOSOMAL SUBUNIT PROTEIN BS20C"/>
    <property type="match status" value="1"/>
</dbReference>
<dbReference type="GO" id="GO:0006412">
    <property type="term" value="P:translation"/>
    <property type="evidence" value="ECO:0007669"/>
    <property type="project" value="UniProtKB-UniRule"/>
</dbReference>
<keyword evidence="4 7" id="KW-0689">Ribosomal protein</keyword>
<evidence type="ECO:0000256" key="7">
    <source>
        <dbReference type="HAMAP-Rule" id="MF_00500"/>
    </source>
</evidence>
<dbReference type="Pfam" id="PF01649">
    <property type="entry name" value="Ribosomal_S20p"/>
    <property type="match status" value="1"/>
</dbReference>
<accession>A0A0G0N821</accession>
<dbReference type="GO" id="GO:0070181">
    <property type="term" value="F:small ribosomal subunit rRNA binding"/>
    <property type="evidence" value="ECO:0007669"/>
    <property type="project" value="TreeGrafter"/>
</dbReference>
<dbReference type="InterPro" id="IPR002583">
    <property type="entry name" value="Ribosomal_bS20"/>
</dbReference>
<dbReference type="STRING" id="1619013.UT41_C0002G0083"/>
<proteinExistence type="inferred from homology"/>
<protein>
    <recommendedName>
        <fullName evidence="6 7">Small ribosomal subunit protein bS20</fullName>
    </recommendedName>
</protein>
<comment type="caution">
    <text evidence="8">The sequence shown here is derived from an EMBL/GenBank/DDBJ whole genome shotgun (WGS) entry which is preliminary data.</text>
</comment>
<dbReference type="InterPro" id="IPR036510">
    <property type="entry name" value="Ribosomal_bS20_sf"/>
</dbReference>
<dbReference type="GO" id="GO:0003735">
    <property type="term" value="F:structural constituent of ribosome"/>
    <property type="evidence" value="ECO:0007669"/>
    <property type="project" value="InterPro"/>
</dbReference>
<reference evidence="8 9" key="1">
    <citation type="journal article" date="2015" name="Nature">
        <title>rRNA introns, odd ribosomes, and small enigmatic genomes across a large radiation of phyla.</title>
        <authorList>
            <person name="Brown C.T."/>
            <person name="Hug L.A."/>
            <person name="Thomas B.C."/>
            <person name="Sharon I."/>
            <person name="Castelle C.J."/>
            <person name="Singh A."/>
            <person name="Wilkins M.J."/>
            <person name="Williams K.H."/>
            <person name="Banfield J.F."/>
        </authorList>
    </citation>
    <scope>NUCLEOTIDE SEQUENCE [LARGE SCALE GENOMIC DNA]</scope>
</reference>
<dbReference type="NCBIfam" id="TIGR00029">
    <property type="entry name" value="S20"/>
    <property type="match status" value="1"/>
</dbReference>
<dbReference type="SUPFAM" id="SSF46992">
    <property type="entry name" value="Ribosomal protein S20"/>
    <property type="match status" value="1"/>
</dbReference>
<gene>
    <name evidence="7" type="primary">rpsT</name>
    <name evidence="8" type="ORF">UT41_C0002G0083</name>
</gene>
<dbReference type="PANTHER" id="PTHR33398">
    <property type="entry name" value="30S RIBOSOMAL PROTEIN S20"/>
    <property type="match status" value="1"/>
</dbReference>
<evidence type="ECO:0000256" key="5">
    <source>
        <dbReference type="ARBA" id="ARBA00023274"/>
    </source>
</evidence>
<name>A0A0G0N821_9BACT</name>
<dbReference type="GO" id="GO:0005829">
    <property type="term" value="C:cytosol"/>
    <property type="evidence" value="ECO:0007669"/>
    <property type="project" value="TreeGrafter"/>
</dbReference>
<dbReference type="HAMAP" id="MF_00500">
    <property type="entry name" value="Ribosomal_bS20"/>
    <property type="match status" value="1"/>
</dbReference>
<keyword evidence="2 7" id="KW-0699">rRNA-binding</keyword>
<evidence type="ECO:0000256" key="3">
    <source>
        <dbReference type="ARBA" id="ARBA00022884"/>
    </source>
</evidence>
<sequence>MPNTKTAEKANRQNIRRKIRNVKQKDTLKESIKEYKKLVIAKNPEAAEKQLSTVFKKLDKAAKTNIIKKNKASRLKSRLSKKIATPAK</sequence>
<evidence type="ECO:0000313" key="8">
    <source>
        <dbReference type="EMBL" id="KKR12309.1"/>
    </source>
</evidence>
<dbReference type="Proteomes" id="UP000034665">
    <property type="component" value="Unassembled WGS sequence"/>
</dbReference>
<comment type="function">
    <text evidence="7">Binds directly to 16S ribosomal RNA.</text>
</comment>
<keyword evidence="5 7" id="KW-0687">Ribonucleoprotein</keyword>
<organism evidence="8 9">
    <name type="scientific">Candidatus Wolfebacteria bacterium GW2011_GWC2_39_22</name>
    <dbReference type="NCBI Taxonomy" id="1619013"/>
    <lineage>
        <taxon>Bacteria</taxon>
        <taxon>Candidatus Wolfeibacteriota</taxon>
    </lineage>
</organism>
<dbReference type="AlphaFoldDB" id="A0A0G0N821"/>
<evidence type="ECO:0000256" key="1">
    <source>
        <dbReference type="ARBA" id="ARBA00007634"/>
    </source>
</evidence>
<keyword evidence="3 7" id="KW-0694">RNA-binding</keyword>
<evidence type="ECO:0000256" key="2">
    <source>
        <dbReference type="ARBA" id="ARBA00022730"/>
    </source>
</evidence>
<evidence type="ECO:0000313" key="9">
    <source>
        <dbReference type="Proteomes" id="UP000034665"/>
    </source>
</evidence>
<dbReference type="EMBL" id="LBWR01000002">
    <property type="protein sequence ID" value="KKR12309.1"/>
    <property type="molecule type" value="Genomic_DNA"/>
</dbReference>
<comment type="similarity">
    <text evidence="1 7">Belongs to the bacterial ribosomal protein bS20 family.</text>
</comment>
<dbReference type="Gene3D" id="1.20.58.110">
    <property type="entry name" value="Ribosomal protein S20"/>
    <property type="match status" value="1"/>
</dbReference>